<evidence type="ECO:0000256" key="1">
    <source>
        <dbReference type="ARBA" id="ARBA00004141"/>
    </source>
</evidence>
<dbReference type="PROSITE" id="PS01130">
    <property type="entry name" value="SLC26A"/>
    <property type="match status" value="1"/>
</dbReference>
<sequence length="226" mass="25055">MGGHTEEAVEMQEIDMRRLSFSHRHDFPYKVGVPPKQKFWTEFSAAVKETFIPDDPLRSFKDQSRSQQIVLGMQAAFPIFEWGRRYNFNKFKGDLIAGLTIASLCIPQDIGYSKLANLAPQYGLYSSFVPPLVYAFMGSSRDIAIGPVAVVSLLLGTLLQNEIDPEKNAVEYRRLAFTATFFAGVTQATLGMLRFGFLIDFLSHAAVVGFMAGAAITIALQQLKGS</sequence>
<dbReference type="Pfam" id="PF00916">
    <property type="entry name" value="Sulfate_transp"/>
    <property type="match status" value="1"/>
</dbReference>
<keyword evidence="3 5" id="KW-1133">Transmembrane helix</keyword>
<dbReference type="GO" id="GO:0016020">
    <property type="term" value="C:membrane"/>
    <property type="evidence" value="ECO:0007669"/>
    <property type="project" value="UniProtKB-SubCell"/>
</dbReference>
<evidence type="ECO:0000256" key="5">
    <source>
        <dbReference type="SAM" id="Phobius"/>
    </source>
</evidence>
<dbReference type="InterPro" id="IPR018045">
    <property type="entry name" value="S04_transporter_CS"/>
</dbReference>
<evidence type="ECO:0000259" key="6">
    <source>
        <dbReference type="Pfam" id="PF00916"/>
    </source>
</evidence>
<evidence type="ECO:0000313" key="7">
    <source>
        <dbReference type="EMBL" id="KAL0284702.1"/>
    </source>
</evidence>
<reference evidence="7" key="2">
    <citation type="journal article" date="2024" name="Plant">
        <title>Genomic evolution and insights into agronomic trait innovations of Sesamum species.</title>
        <authorList>
            <person name="Miao H."/>
            <person name="Wang L."/>
            <person name="Qu L."/>
            <person name="Liu H."/>
            <person name="Sun Y."/>
            <person name="Le M."/>
            <person name="Wang Q."/>
            <person name="Wei S."/>
            <person name="Zheng Y."/>
            <person name="Lin W."/>
            <person name="Duan Y."/>
            <person name="Cao H."/>
            <person name="Xiong S."/>
            <person name="Wang X."/>
            <person name="Wei L."/>
            <person name="Li C."/>
            <person name="Ma Q."/>
            <person name="Ju M."/>
            <person name="Zhao R."/>
            <person name="Li G."/>
            <person name="Mu C."/>
            <person name="Tian Q."/>
            <person name="Mei H."/>
            <person name="Zhang T."/>
            <person name="Gao T."/>
            <person name="Zhang H."/>
        </authorList>
    </citation>
    <scope>NUCLEOTIDE SEQUENCE</scope>
    <source>
        <strain evidence="7">G01</strain>
    </source>
</reference>
<feature type="transmembrane region" description="Helical" evidence="5">
    <location>
        <begin position="201"/>
        <end position="220"/>
    </location>
</feature>
<dbReference type="AlphaFoldDB" id="A0AAW2IRV6"/>
<comment type="caution">
    <text evidence="7">The sequence shown here is derived from an EMBL/GenBank/DDBJ whole genome shotgun (WGS) entry which is preliminary data.</text>
</comment>
<evidence type="ECO:0000256" key="3">
    <source>
        <dbReference type="ARBA" id="ARBA00022989"/>
    </source>
</evidence>
<reference evidence="7" key="1">
    <citation type="submission" date="2020-06" db="EMBL/GenBank/DDBJ databases">
        <authorList>
            <person name="Li T."/>
            <person name="Hu X."/>
            <person name="Zhang T."/>
            <person name="Song X."/>
            <person name="Zhang H."/>
            <person name="Dai N."/>
            <person name="Sheng W."/>
            <person name="Hou X."/>
            <person name="Wei L."/>
        </authorList>
    </citation>
    <scope>NUCLEOTIDE SEQUENCE</scope>
    <source>
        <strain evidence="7">G01</strain>
        <tissue evidence="7">Leaf</tissue>
    </source>
</reference>
<name>A0AAW2IRV6_9LAMI</name>
<protein>
    <submittedName>
        <fullName evidence="7">Sulfate transporter 1.2</fullName>
    </submittedName>
</protein>
<feature type="domain" description="SLC26A/SulP transporter" evidence="6">
    <location>
        <begin position="91"/>
        <end position="225"/>
    </location>
</feature>
<dbReference type="InterPro" id="IPR001902">
    <property type="entry name" value="SLC26A/SulP_fam"/>
</dbReference>
<evidence type="ECO:0000256" key="4">
    <source>
        <dbReference type="ARBA" id="ARBA00023136"/>
    </source>
</evidence>
<accession>A0AAW2IRV6</accession>
<organism evidence="7">
    <name type="scientific">Sesamum angustifolium</name>
    <dbReference type="NCBI Taxonomy" id="2727405"/>
    <lineage>
        <taxon>Eukaryota</taxon>
        <taxon>Viridiplantae</taxon>
        <taxon>Streptophyta</taxon>
        <taxon>Embryophyta</taxon>
        <taxon>Tracheophyta</taxon>
        <taxon>Spermatophyta</taxon>
        <taxon>Magnoliopsida</taxon>
        <taxon>eudicotyledons</taxon>
        <taxon>Gunneridae</taxon>
        <taxon>Pentapetalae</taxon>
        <taxon>asterids</taxon>
        <taxon>lamiids</taxon>
        <taxon>Lamiales</taxon>
        <taxon>Pedaliaceae</taxon>
        <taxon>Sesamum</taxon>
    </lineage>
</organism>
<keyword evidence="4 5" id="KW-0472">Membrane</keyword>
<dbReference type="PANTHER" id="PTHR11814">
    <property type="entry name" value="SULFATE TRANSPORTER"/>
    <property type="match status" value="1"/>
</dbReference>
<dbReference type="EMBL" id="JACGWK010001636">
    <property type="protein sequence ID" value="KAL0284702.1"/>
    <property type="molecule type" value="Genomic_DNA"/>
</dbReference>
<dbReference type="GO" id="GO:0008271">
    <property type="term" value="F:secondary active sulfate transmembrane transporter activity"/>
    <property type="evidence" value="ECO:0007669"/>
    <property type="project" value="InterPro"/>
</dbReference>
<evidence type="ECO:0000256" key="2">
    <source>
        <dbReference type="ARBA" id="ARBA00022692"/>
    </source>
</evidence>
<keyword evidence="2 5" id="KW-0812">Transmembrane</keyword>
<dbReference type="InterPro" id="IPR011547">
    <property type="entry name" value="SLC26A/SulP_dom"/>
</dbReference>
<comment type="subcellular location">
    <subcellularLocation>
        <location evidence="1">Membrane</location>
        <topology evidence="1">Multi-pass membrane protein</topology>
    </subcellularLocation>
</comment>
<feature type="transmembrane region" description="Helical" evidence="5">
    <location>
        <begin position="143"/>
        <end position="163"/>
    </location>
</feature>
<gene>
    <name evidence="7" type="ORF">Sangu_2813800</name>
</gene>
<proteinExistence type="predicted"/>
<feature type="transmembrane region" description="Helical" evidence="5">
    <location>
        <begin position="175"/>
        <end position="195"/>
    </location>
</feature>